<feature type="domain" description="GGDEF" evidence="5">
    <location>
        <begin position="255"/>
        <end position="388"/>
    </location>
</feature>
<accession>A0A4R1HB48</accession>
<organism evidence="6 7">
    <name type="scientific">Thiogranum longum</name>
    <dbReference type="NCBI Taxonomy" id="1537524"/>
    <lineage>
        <taxon>Bacteria</taxon>
        <taxon>Pseudomonadati</taxon>
        <taxon>Pseudomonadota</taxon>
        <taxon>Gammaproteobacteria</taxon>
        <taxon>Chromatiales</taxon>
        <taxon>Ectothiorhodospiraceae</taxon>
        <taxon>Thiogranum</taxon>
    </lineage>
</organism>
<proteinExistence type="predicted"/>
<evidence type="ECO:0000259" key="4">
    <source>
        <dbReference type="PROSITE" id="PS50883"/>
    </source>
</evidence>
<protein>
    <submittedName>
        <fullName evidence="6">Diguanylate cyclase (GGDEF)-like protein</fullName>
    </submittedName>
</protein>
<dbReference type="Gene3D" id="3.20.20.450">
    <property type="entry name" value="EAL domain"/>
    <property type="match status" value="1"/>
</dbReference>
<evidence type="ECO:0000313" key="7">
    <source>
        <dbReference type="Proteomes" id="UP000295707"/>
    </source>
</evidence>
<dbReference type="InterPro" id="IPR001633">
    <property type="entry name" value="EAL_dom"/>
</dbReference>
<dbReference type="InterPro" id="IPR029787">
    <property type="entry name" value="Nucleotide_cyclase"/>
</dbReference>
<keyword evidence="3" id="KW-1133">Transmembrane helix</keyword>
<dbReference type="EMBL" id="SMFX01000001">
    <property type="protein sequence ID" value="TCK17425.1"/>
    <property type="molecule type" value="Genomic_DNA"/>
</dbReference>
<dbReference type="Pfam" id="PF00990">
    <property type="entry name" value="GGDEF"/>
    <property type="match status" value="1"/>
</dbReference>
<feature type="domain" description="EAL" evidence="4">
    <location>
        <begin position="399"/>
        <end position="654"/>
    </location>
</feature>
<dbReference type="InterPro" id="IPR000160">
    <property type="entry name" value="GGDEF_dom"/>
</dbReference>
<dbReference type="PROSITE" id="PS50887">
    <property type="entry name" value="GGDEF"/>
    <property type="match status" value="1"/>
</dbReference>
<dbReference type="InterPro" id="IPR050706">
    <property type="entry name" value="Cyclic-di-GMP_PDE-like"/>
</dbReference>
<dbReference type="RefSeq" id="WP_132971301.1">
    <property type="nucleotide sequence ID" value="NZ_SMFX01000001.1"/>
</dbReference>
<evidence type="ECO:0000313" key="6">
    <source>
        <dbReference type="EMBL" id="TCK17425.1"/>
    </source>
</evidence>
<keyword evidence="2" id="KW-0175">Coiled coil</keyword>
<dbReference type="PANTHER" id="PTHR33121">
    <property type="entry name" value="CYCLIC DI-GMP PHOSPHODIESTERASE PDEF"/>
    <property type="match status" value="1"/>
</dbReference>
<dbReference type="NCBIfam" id="TIGR00254">
    <property type="entry name" value="GGDEF"/>
    <property type="match status" value="1"/>
</dbReference>
<reference evidence="6 7" key="1">
    <citation type="submission" date="2019-03" db="EMBL/GenBank/DDBJ databases">
        <title>Genomic Encyclopedia of Type Strains, Phase IV (KMG-IV): sequencing the most valuable type-strain genomes for metagenomic binning, comparative biology and taxonomic classification.</title>
        <authorList>
            <person name="Goeker M."/>
        </authorList>
    </citation>
    <scope>NUCLEOTIDE SEQUENCE [LARGE SCALE GENOMIC DNA]</scope>
    <source>
        <strain evidence="6 7">DSM 19610</strain>
    </source>
</reference>
<sequence length="664" mass="73698">MSLAGDNTKTIISLGFGAVLALMFMLVFIALEQMQALNNSISSLVEETNAKTAAANTMRDAIRLRAISLKTMRLTADPFERDEEHLRFLGYAGPYSRARELLISKKMDAREIKIHRKLSEFALRAQPDNEYAAELLLKGVPEKEIDAAMQVAAASQVQLLKLLDELVNLEQENAETAIDMSAAHYQETRHKMFALAVIALLFAIVIAWLVIHRIAEKNRRISYQASHDVLTGLINRREFERHLEYLIGLATSDGREHALLYMDLDRFKIINDSCGHLAGDEFLRQLAIVMKSKLRKSDILARLGGDEFGILLMDCPLGKAADIGEELRSTVEDFHFFWDGRTFTAGASVGIVAVRSDEMNPAAVLSTADTACYMAKEAGRNRVNIAATNDKDIIRHRGEVNTISRIKDALEQDRFCLYYQPVVPVRQEQSLSPRVEILVRMIAADGTLVQPGSFIPSAERYNLMAAIDHWVVLHAIDWLEARRSDAGLPVFMINLSGQSLSDGPLLNSIVDKLSASAVSPGQLCFEITETAAVSNLSSAIEFMEAMKDLGCQFALDDFGSGLSSFTYLKRLPVDYLKIDGSFVREIADDLISRAMVKSINDIGHVMGKQTIAEFVENPAILEQVRMLGVDYAQGYGIARPQPLDDAVISDPAFLHSEAGQRRAW</sequence>
<dbReference type="CDD" id="cd01948">
    <property type="entry name" value="EAL"/>
    <property type="match status" value="1"/>
</dbReference>
<dbReference type="SMART" id="SM00267">
    <property type="entry name" value="GGDEF"/>
    <property type="match status" value="1"/>
</dbReference>
<dbReference type="CDD" id="cd01949">
    <property type="entry name" value="GGDEF"/>
    <property type="match status" value="1"/>
</dbReference>
<dbReference type="GO" id="GO:0071111">
    <property type="term" value="F:cyclic-guanylate-specific phosphodiesterase activity"/>
    <property type="evidence" value="ECO:0007669"/>
    <property type="project" value="InterPro"/>
</dbReference>
<evidence type="ECO:0000256" key="1">
    <source>
        <dbReference type="ARBA" id="ARBA00001946"/>
    </source>
</evidence>
<keyword evidence="3" id="KW-0472">Membrane</keyword>
<dbReference type="Gene3D" id="3.30.70.270">
    <property type="match status" value="1"/>
</dbReference>
<evidence type="ECO:0000256" key="2">
    <source>
        <dbReference type="SAM" id="Coils"/>
    </source>
</evidence>
<dbReference type="PROSITE" id="PS50883">
    <property type="entry name" value="EAL"/>
    <property type="match status" value="1"/>
</dbReference>
<feature type="coiled-coil region" evidence="2">
    <location>
        <begin position="152"/>
        <end position="179"/>
    </location>
</feature>
<dbReference type="PANTHER" id="PTHR33121:SF23">
    <property type="entry name" value="CYCLIC DI-GMP PHOSPHODIESTERASE PDEB"/>
    <property type="match status" value="1"/>
</dbReference>
<keyword evidence="3" id="KW-0812">Transmembrane</keyword>
<name>A0A4R1HB48_9GAMM</name>
<dbReference type="InterPro" id="IPR035919">
    <property type="entry name" value="EAL_sf"/>
</dbReference>
<feature type="transmembrane region" description="Helical" evidence="3">
    <location>
        <begin position="12"/>
        <end position="31"/>
    </location>
</feature>
<dbReference type="AlphaFoldDB" id="A0A4R1HB48"/>
<dbReference type="SUPFAM" id="SSF55073">
    <property type="entry name" value="Nucleotide cyclase"/>
    <property type="match status" value="1"/>
</dbReference>
<dbReference type="InterPro" id="IPR043128">
    <property type="entry name" value="Rev_trsase/Diguanyl_cyclase"/>
</dbReference>
<evidence type="ECO:0000259" key="5">
    <source>
        <dbReference type="PROSITE" id="PS50887"/>
    </source>
</evidence>
<comment type="caution">
    <text evidence="6">The sequence shown here is derived from an EMBL/GenBank/DDBJ whole genome shotgun (WGS) entry which is preliminary data.</text>
</comment>
<dbReference type="SUPFAM" id="SSF141868">
    <property type="entry name" value="EAL domain-like"/>
    <property type="match status" value="1"/>
</dbReference>
<gene>
    <name evidence="6" type="ORF">DFR30_0655</name>
</gene>
<comment type="cofactor">
    <cofactor evidence="1">
        <name>Mg(2+)</name>
        <dbReference type="ChEBI" id="CHEBI:18420"/>
    </cofactor>
</comment>
<dbReference type="OrthoDB" id="9787514at2"/>
<dbReference type="Pfam" id="PF00563">
    <property type="entry name" value="EAL"/>
    <property type="match status" value="1"/>
</dbReference>
<evidence type="ECO:0000256" key="3">
    <source>
        <dbReference type="SAM" id="Phobius"/>
    </source>
</evidence>
<dbReference type="SMART" id="SM00052">
    <property type="entry name" value="EAL"/>
    <property type="match status" value="1"/>
</dbReference>
<keyword evidence="7" id="KW-1185">Reference proteome</keyword>
<feature type="transmembrane region" description="Helical" evidence="3">
    <location>
        <begin position="192"/>
        <end position="211"/>
    </location>
</feature>
<dbReference type="FunFam" id="3.30.70.270:FF:000001">
    <property type="entry name" value="Diguanylate cyclase domain protein"/>
    <property type="match status" value="1"/>
</dbReference>
<dbReference type="Proteomes" id="UP000295707">
    <property type="component" value="Unassembled WGS sequence"/>
</dbReference>